<dbReference type="InterPro" id="IPR004993">
    <property type="entry name" value="GH3"/>
</dbReference>
<name>A0A381PIV9_9ZZZZ</name>
<evidence type="ECO:0000259" key="2">
    <source>
        <dbReference type="Pfam" id="PF23572"/>
    </source>
</evidence>
<evidence type="ECO:0000313" key="3">
    <source>
        <dbReference type="EMBL" id="SUZ66955.1"/>
    </source>
</evidence>
<dbReference type="GO" id="GO:0016881">
    <property type="term" value="F:acid-amino acid ligase activity"/>
    <property type="evidence" value="ECO:0007669"/>
    <property type="project" value="TreeGrafter"/>
</dbReference>
<dbReference type="PANTHER" id="PTHR31901:SF9">
    <property type="entry name" value="GH3 DOMAIN-CONTAINING PROTEIN"/>
    <property type="match status" value="1"/>
</dbReference>
<gene>
    <name evidence="3" type="ORF">METZ01_LOCUS19809</name>
</gene>
<dbReference type="GO" id="GO:0005737">
    <property type="term" value="C:cytoplasm"/>
    <property type="evidence" value="ECO:0007669"/>
    <property type="project" value="TreeGrafter"/>
</dbReference>
<dbReference type="Pfam" id="PF23571">
    <property type="entry name" value="GH3_M"/>
    <property type="match status" value="1"/>
</dbReference>
<accession>A0A381PIV9</accession>
<feature type="domain" description="GH3 C-terminal" evidence="2">
    <location>
        <begin position="377"/>
        <end position="490"/>
    </location>
</feature>
<dbReference type="Pfam" id="PF03321">
    <property type="entry name" value="GH3"/>
    <property type="match status" value="1"/>
</dbReference>
<proteinExistence type="predicted"/>
<evidence type="ECO:0000259" key="1">
    <source>
        <dbReference type="Pfam" id="PF23571"/>
    </source>
</evidence>
<dbReference type="Pfam" id="PF23572">
    <property type="entry name" value="GH3_C"/>
    <property type="match status" value="1"/>
</dbReference>
<evidence type="ECO:0008006" key="4">
    <source>
        <dbReference type="Google" id="ProtNLM"/>
    </source>
</evidence>
<organism evidence="3">
    <name type="scientific">marine metagenome</name>
    <dbReference type="NCBI Taxonomy" id="408172"/>
    <lineage>
        <taxon>unclassified sequences</taxon>
        <taxon>metagenomes</taxon>
        <taxon>ecological metagenomes</taxon>
    </lineage>
</organism>
<dbReference type="InterPro" id="IPR055377">
    <property type="entry name" value="GH3_M"/>
</dbReference>
<dbReference type="AlphaFoldDB" id="A0A381PIV9"/>
<feature type="domain" description="GH3 middle" evidence="1">
    <location>
        <begin position="294"/>
        <end position="353"/>
    </location>
</feature>
<sequence length="500" mass="57250">MTIKEALAKILAQFYVWRIRKWTKTPLKTQKKVLKKLIFIARHTSFGKDHHFGKIKSHKDFIANTQVKDYEGLKPYIERVIRGEKNVLWPGKPVYFAKTSGTTSGVKYIPISKDSMPTHAKGSRDAIFHYINETGKTSFLNKKFIFLQGSPVLDKVSGIKTGRLSGIIAHVTPEYLRNNIMPSWETNCIEDWETKVSEITKETRKEDMAVIGGIPPWVQMYFEALKKASNKKNVSEIFPNFNLFVYGGVNFEPYKKAFHDLIGKKIDSIEYYPASEGFFAYQDSQKSNGLLLQLNSGIYYEFIELEEMKEPSPIRHNVGSVQIGVNYVLIISSSAGLWAYNTGDTVAFVSLSPHKIIVTGRYKHFISAFGEHVIGSEVEKALKEATKSSEFSVNEFTVAPNINPQEGLPYHEWWIEFEIAPKEKEINHFAQKLDQNVRMRNTYYNDLIQGKVLRELKIVVVKKGGFNNYMKKIGKLGGQNKLPRLSNDRKIVEEIKKQKN</sequence>
<dbReference type="InterPro" id="IPR055378">
    <property type="entry name" value="GH3_C"/>
</dbReference>
<dbReference type="EMBL" id="UINC01000998">
    <property type="protein sequence ID" value="SUZ66955.1"/>
    <property type="molecule type" value="Genomic_DNA"/>
</dbReference>
<dbReference type="PANTHER" id="PTHR31901">
    <property type="entry name" value="GH3 DOMAIN-CONTAINING PROTEIN"/>
    <property type="match status" value="1"/>
</dbReference>
<reference evidence="3" key="1">
    <citation type="submission" date="2018-05" db="EMBL/GenBank/DDBJ databases">
        <authorList>
            <person name="Lanie J.A."/>
            <person name="Ng W.-L."/>
            <person name="Kazmierczak K.M."/>
            <person name="Andrzejewski T.M."/>
            <person name="Davidsen T.M."/>
            <person name="Wayne K.J."/>
            <person name="Tettelin H."/>
            <person name="Glass J.I."/>
            <person name="Rusch D."/>
            <person name="Podicherti R."/>
            <person name="Tsui H.-C.T."/>
            <person name="Winkler M.E."/>
        </authorList>
    </citation>
    <scope>NUCLEOTIDE SEQUENCE</scope>
</reference>
<protein>
    <recommendedName>
        <fullName evidence="4">GH3 auxin-responsive promoter</fullName>
    </recommendedName>
</protein>